<comment type="pathway">
    <text evidence="2 9">Pyrimidine metabolism; CTP biosynthesis via salvage pathway; CTP from cytidine: step 1/3.</text>
</comment>
<feature type="domain" description="Phosphoribulokinase/uridine kinase" evidence="10">
    <location>
        <begin position="11"/>
        <end position="201"/>
    </location>
</feature>
<dbReference type="InterPro" id="IPR000764">
    <property type="entry name" value="Uridine_kinase-like"/>
</dbReference>
<keyword evidence="12" id="KW-1185">Reference proteome</keyword>
<dbReference type="EMBL" id="LN609529">
    <property type="protein sequence ID" value="CEF69812.1"/>
    <property type="molecule type" value="Genomic_DNA"/>
</dbReference>
<dbReference type="STRING" id="34506.A0A090LJ21"/>
<protein>
    <recommendedName>
        <fullName evidence="9">Uridine kinase</fullName>
        <ecNumber evidence="9">2.7.1.48</ecNumber>
    </recommendedName>
</protein>
<keyword evidence="5 9" id="KW-0547">Nucleotide-binding</keyword>
<dbReference type="eggNOG" id="KOG4203">
    <property type="taxonomic scope" value="Eukaryota"/>
</dbReference>
<dbReference type="GeneID" id="36382183"/>
<dbReference type="UniPathway" id="UPA00579">
    <property type="reaction ID" value="UER00640"/>
</dbReference>
<dbReference type="SUPFAM" id="SSF52540">
    <property type="entry name" value="P-loop containing nucleoside triphosphate hydrolases"/>
    <property type="match status" value="1"/>
</dbReference>
<evidence type="ECO:0000256" key="8">
    <source>
        <dbReference type="ARBA" id="ARBA00048909"/>
    </source>
</evidence>
<dbReference type="GO" id="GO:0044206">
    <property type="term" value="P:UMP salvage"/>
    <property type="evidence" value="ECO:0007669"/>
    <property type="project" value="UniProtKB-UniPathway"/>
</dbReference>
<evidence type="ECO:0000313" key="14">
    <source>
        <dbReference type="WormBase" id="SRAE_2000445800"/>
    </source>
</evidence>
<evidence type="ECO:0000256" key="4">
    <source>
        <dbReference type="ARBA" id="ARBA00022679"/>
    </source>
</evidence>
<accession>A0A090LJ21</accession>
<dbReference type="UniPathway" id="UPA00574">
    <property type="reaction ID" value="UER00637"/>
</dbReference>
<dbReference type="PRINTS" id="PR00988">
    <property type="entry name" value="URIDINKINASE"/>
</dbReference>
<dbReference type="GO" id="GO:0004849">
    <property type="term" value="F:uridine kinase activity"/>
    <property type="evidence" value="ECO:0007669"/>
    <property type="project" value="UniProtKB-EC"/>
</dbReference>
<dbReference type="GO" id="GO:0005524">
    <property type="term" value="F:ATP binding"/>
    <property type="evidence" value="ECO:0007669"/>
    <property type="project" value="UniProtKB-KW"/>
</dbReference>
<evidence type="ECO:0000313" key="12">
    <source>
        <dbReference type="Proteomes" id="UP000035682"/>
    </source>
</evidence>
<comment type="catalytic activity">
    <reaction evidence="8 9">
        <text>uridine + ATP = UMP + ADP + H(+)</text>
        <dbReference type="Rhea" id="RHEA:16825"/>
        <dbReference type="ChEBI" id="CHEBI:15378"/>
        <dbReference type="ChEBI" id="CHEBI:16704"/>
        <dbReference type="ChEBI" id="CHEBI:30616"/>
        <dbReference type="ChEBI" id="CHEBI:57865"/>
        <dbReference type="ChEBI" id="CHEBI:456216"/>
        <dbReference type="EC" id="2.7.1.48"/>
    </reaction>
</comment>
<evidence type="ECO:0000256" key="9">
    <source>
        <dbReference type="RuleBase" id="RU003825"/>
    </source>
</evidence>
<evidence type="ECO:0000259" key="10">
    <source>
        <dbReference type="Pfam" id="PF00485"/>
    </source>
</evidence>
<dbReference type="NCBIfam" id="NF004018">
    <property type="entry name" value="PRK05480.1"/>
    <property type="match status" value="1"/>
</dbReference>
<sequence>MVNKGIVLPFFIGVAGGTASGKSSVCLEIVKRLGNDQHQVLTICQDSFYKELNDEEKVKANLGDYNFDHPSAFDTDEMLKVLMTLKSGKPAKIPIYDYKNHCRFADKFNYVEPADIIIVEGILIFYDERLCELFNTKLFVDTDSDIRLARRVRRDSTERGRSLTQILYQYLTFVKPSFDEFVFPTKKHADVIIPRGADNVVAIDLIVQHMSEILRSPRSTPCSSVDETSENENIISKHNGNGNTVCKVNCEVISRPH</sequence>
<evidence type="ECO:0000256" key="1">
    <source>
        <dbReference type="ARBA" id="ARBA00004690"/>
    </source>
</evidence>
<gene>
    <name evidence="11 13 14" type="ORF">SRAE_2000445800</name>
</gene>
<dbReference type="CTD" id="36382183"/>
<reference evidence="13" key="2">
    <citation type="submission" date="2020-12" db="UniProtKB">
        <authorList>
            <consortium name="WormBaseParasite"/>
        </authorList>
    </citation>
    <scope>IDENTIFICATION</scope>
</reference>
<dbReference type="OMA" id="TVKPMHE"/>
<dbReference type="PANTHER" id="PTHR10285">
    <property type="entry name" value="URIDINE KINASE"/>
    <property type="match status" value="1"/>
</dbReference>
<dbReference type="Gene3D" id="3.40.50.300">
    <property type="entry name" value="P-loop containing nucleotide triphosphate hydrolases"/>
    <property type="match status" value="1"/>
</dbReference>
<dbReference type="OrthoDB" id="10257085at2759"/>
<keyword evidence="4 9" id="KW-0808">Transferase</keyword>
<dbReference type="InterPro" id="IPR027417">
    <property type="entry name" value="P-loop_NTPase"/>
</dbReference>
<organism evidence="11">
    <name type="scientific">Strongyloides ratti</name>
    <name type="common">Parasitic roundworm</name>
    <dbReference type="NCBI Taxonomy" id="34506"/>
    <lineage>
        <taxon>Eukaryota</taxon>
        <taxon>Metazoa</taxon>
        <taxon>Ecdysozoa</taxon>
        <taxon>Nematoda</taxon>
        <taxon>Chromadorea</taxon>
        <taxon>Rhabditida</taxon>
        <taxon>Tylenchina</taxon>
        <taxon>Panagrolaimomorpha</taxon>
        <taxon>Strongyloidoidea</taxon>
        <taxon>Strongyloididae</taxon>
        <taxon>Strongyloides</taxon>
    </lineage>
</organism>
<comment type="pathway">
    <text evidence="1 9">Pyrimidine metabolism; UMP biosynthesis via salvage pathway; UMP from uridine: step 1/1.</text>
</comment>
<comment type="similarity">
    <text evidence="3 9">Belongs to the uridine kinase family.</text>
</comment>
<comment type="catalytic activity">
    <reaction evidence="7 9">
        <text>cytidine + ATP = CMP + ADP + H(+)</text>
        <dbReference type="Rhea" id="RHEA:24674"/>
        <dbReference type="ChEBI" id="CHEBI:15378"/>
        <dbReference type="ChEBI" id="CHEBI:17562"/>
        <dbReference type="ChEBI" id="CHEBI:30616"/>
        <dbReference type="ChEBI" id="CHEBI:60377"/>
        <dbReference type="ChEBI" id="CHEBI:456216"/>
        <dbReference type="EC" id="2.7.1.48"/>
    </reaction>
</comment>
<evidence type="ECO:0000256" key="2">
    <source>
        <dbReference type="ARBA" id="ARBA00004784"/>
    </source>
</evidence>
<dbReference type="EC" id="2.7.1.48" evidence="9"/>
<dbReference type="FunFam" id="3.40.50.300:FF:000339">
    <property type="entry name" value="Uridine kinase"/>
    <property type="match status" value="1"/>
</dbReference>
<dbReference type="GO" id="GO:0044211">
    <property type="term" value="P:CTP salvage"/>
    <property type="evidence" value="ECO:0007669"/>
    <property type="project" value="UniProtKB-UniPathway"/>
</dbReference>
<dbReference type="NCBIfam" id="TIGR00235">
    <property type="entry name" value="udk"/>
    <property type="match status" value="1"/>
</dbReference>
<evidence type="ECO:0000313" key="11">
    <source>
        <dbReference type="EMBL" id="CEF69812.1"/>
    </source>
</evidence>
<evidence type="ECO:0000256" key="7">
    <source>
        <dbReference type="ARBA" id="ARBA00047436"/>
    </source>
</evidence>
<evidence type="ECO:0000256" key="3">
    <source>
        <dbReference type="ARBA" id="ARBA00005408"/>
    </source>
</evidence>
<evidence type="ECO:0000256" key="6">
    <source>
        <dbReference type="ARBA" id="ARBA00022777"/>
    </source>
</evidence>
<dbReference type="WormBase" id="SRAE_2000445800">
    <property type="protein sequence ID" value="SRP03911"/>
    <property type="gene ID" value="WBGene00264690"/>
</dbReference>
<dbReference type="AlphaFoldDB" id="A0A090LJ21"/>
<dbReference type="Pfam" id="PF00485">
    <property type="entry name" value="PRK"/>
    <property type="match status" value="1"/>
</dbReference>
<keyword evidence="6 9" id="KW-0418">Kinase</keyword>
<dbReference type="RefSeq" id="XP_024509011.1">
    <property type="nucleotide sequence ID" value="XM_024643331.1"/>
</dbReference>
<dbReference type="WBParaSite" id="SRAE_2000445800.1">
    <property type="protein sequence ID" value="SRAE_2000445800.1"/>
    <property type="gene ID" value="WBGene00264690"/>
</dbReference>
<evidence type="ECO:0000313" key="13">
    <source>
        <dbReference type="WBParaSite" id="SRAE_2000445800.1"/>
    </source>
</evidence>
<dbReference type="Proteomes" id="UP000035682">
    <property type="component" value="Unplaced"/>
</dbReference>
<proteinExistence type="inferred from homology"/>
<dbReference type="InterPro" id="IPR006083">
    <property type="entry name" value="PRK/URK"/>
</dbReference>
<name>A0A090LJ21_STRRB</name>
<reference evidence="11 12" key="1">
    <citation type="submission" date="2014-09" db="EMBL/GenBank/DDBJ databases">
        <authorList>
            <person name="Martin A.A."/>
        </authorList>
    </citation>
    <scope>NUCLEOTIDE SEQUENCE</scope>
    <source>
        <strain evidence="12">ED321</strain>
        <strain evidence="11">ED321 Heterogonic</strain>
    </source>
</reference>
<keyword evidence="9" id="KW-0067">ATP-binding</keyword>
<evidence type="ECO:0000256" key="5">
    <source>
        <dbReference type="ARBA" id="ARBA00022741"/>
    </source>
</evidence>
<dbReference type="CDD" id="cd02023">
    <property type="entry name" value="UMPK"/>
    <property type="match status" value="1"/>
</dbReference>